<reference evidence="1 2" key="1">
    <citation type="submission" date="2019-03" db="EMBL/GenBank/DDBJ databases">
        <title>Genomic Encyclopedia of Type Strains, Phase IV (KMG-IV): sequencing the most valuable type-strain genomes for metagenomic binning, comparative biology and taxonomic classification.</title>
        <authorList>
            <person name="Goeker M."/>
        </authorList>
    </citation>
    <scope>NUCLEOTIDE SEQUENCE [LARGE SCALE GENOMIC DNA]</scope>
    <source>
        <strain evidence="1 2">DSM 2286</strain>
    </source>
</reference>
<evidence type="ECO:0000313" key="1">
    <source>
        <dbReference type="EMBL" id="TCL29638.1"/>
    </source>
</evidence>
<dbReference type="AlphaFoldDB" id="A0A4R1PJF9"/>
<protein>
    <submittedName>
        <fullName evidence="1">Uncharacterized protein</fullName>
    </submittedName>
</protein>
<accession>A0A4R1PJF9</accession>
<gene>
    <name evidence="1" type="ORF">EV691_1154</name>
</gene>
<comment type="caution">
    <text evidence="1">The sequence shown here is derived from an EMBL/GenBank/DDBJ whole genome shotgun (WGS) entry which is preliminary data.</text>
</comment>
<sequence length="65" mass="7001">MAFEPGSSFVFPEGEVPEPIPSAFDTVSAHVVSKAQFDALTRIPIVIFYGDNIPAKPVRLPAQNS</sequence>
<evidence type="ECO:0000313" key="2">
    <source>
        <dbReference type="Proteomes" id="UP000295169"/>
    </source>
</evidence>
<dbReference type="InterPro" id="IPR029058">
    <property type="entry name" value="AB_hydrolase_fold"/>
</dbReference>
<dbReference type="Proteomes" id="UP000295169">
    <property type="component" value="Unassembled WGS sequence"/>
</dbReference>
<proteinExistence type="predicted"/>
<dbReference type="Gene3D" id="3.40.50.1820">
    <property type="entry name" value="alpha/beta hydrolase"/>
    <property type="match status" value="1"/>
</dbReference>
<dbReference type="EMBL" id="SMMU01000015">
    <property type="protein sequence ID" value="TCL29638.1"/>
    <property type="molecule type" value="Genomic_DNA"/>
</dbReference>
<organism evidence="1 2">
    <name type="scientific">Azotobacter chroococcum</name>
    <dbReference type="NCBI Taxonomy" id="353"/>
    <lineage>
        <taxon>Bacteria</taxon>
        <taxon>Pseudomonadati</taxon>
        <taxon>Pseudomonadota</taxon>
        <taxon>Gammaproteobacteria</taxon>
        <taxon>Pseudomonadales</taxon>
        <taxon>Pseudomonadaceae</taxon>
        <taxon>Azotobacter</taxon>
    </lineage>
</organism>
<name>A0A4R1PJF9_9GAMM</name>